<dbReference type="AlphaFoldDB" id="A0A2X3J5Q4"/>
<organism evidence="1 2">
    <name type="scientific">Cedecea neteri</name>
    <dbReference type="NCBI Taxonomy" id="158822"/>
    <lineage>
        <taxon>Bacteria</taxon>
        <taxon>Pseudomonadati</taxon>
        <taxon>Pseudomonadota</taxon>
        <taxon>Gammaproteobacteria</taxon>
        <taxon>Enterobacterales</taxon>
        <taxon>Enterobacteriaceae</taxon>
        <taxon>Cedecea</taxon>
    </lineage>
</organism>
<gene>
    <name evidence="1" type="primary">ynjC_1</name>
    <name evidence="1" type="ORF">NCTC12120_07305</name>
</gene>
<evidence type="ECO:0000313" key="1">
    <source>
        <dbReference type="EMBL" id="SQC94187.1"/>
    </source>
</evidence>
<accession>A0A2X3J5Q4</accession>
<proteinExistence type="predicted"/>
<name>A0A2X3J5Q4_9ENTR</name>
<sequence>MWPAYQRFARADRDNIMAQGLPAPVRSLAVSAATAACIAAGRRTVSTLAQAEHGRHLGRAYLEPYAVGCALFAAYPGPGLAAQRLSPAADGEERSAGRRGKSSASCNCHRSIRPLLAALAVGFSVSIAQYLPTLYAGAGRFATVTTEAVALSSAAIHSSLQYRPCCKCCCRMAIFIATISVSRPGRHPQKRIALMLSVRKLLPLPQRRTAADGYQF</sequence>
<dbReference type="EMBL" id="UAVU01000012">
    <property type="protein sequence ID" value="SQC94187.1"/>
    <property type="molecule type" value="Genomic_DNA"/>
</dbReference>
<protein>
    <submittedName>
        <fullName evidence="1">Inner membrane ABC transporter permease protein ynjC</fullName>
    </submittedName>
</protein>
<reference evidence="1 2" key="1">
    <citation type="submission" date="2018-06" db="EMBL/GenBank/DDBJ databases">
        <authorList>
            <consortium name="Pathogen Informatics"/>
            <person name="Doyle S."/>
        </authorList>
    </citation>
    <scope>NUCLEOTIDE SEQUENCE [LARGE SCALE GENOMIC DNA]</scope>
    <source>
        <strain evidence="1 2">NCTC12120</strain>
    </source>
</reference>
<dbReference type="Proteomes" id="UP000251197">
    <property type="component" value="Unassembled WGS sequence"/>
</dbReference>
<evidence type="ECO:0000313" key="2">
    <source>
        <dbReference type="Proteomes" id="UP000251197"/>
    </source>
</evidence>